<dbReference type="Proteomes" id="UP000824469">
    <property type="component" value="Unassembled WGS sequence"/>
</dbReference>
<feature type="non-terminal residue" evidence="1">
    <location>
        <position position="91"/>
    </location>
</feature>
<dbReference type="AlphaFoldDB" id="A0AA38GSL2"/>
<name>A0AA38GSL2_TAXCH</name>
<proteinExistence type="predicted"/>
<sequence length="91" mass="10650">MNNITCSCPEVIVEAEIKGIREIDNLEELVNLLLIRANRAWEKMLEELVIENRGNIYKRVNEYEELDVEIKEAAQKAKKNFIKFKDTLIAE</sequence>
<organism evidence="1 2">
    <name type="scientific">Taxus chinensis</name>
    <name type="common">Chinese yew</name>
    <name type="synonym">Taxus wallichiana var. chinensis</name>
    <dbReference type="NCBI Taxonomy" id="29808"/>
    <lineage>
        <taxon>Eukaryota</taxon>
        <taxon>Viridiplantae</taxon>
        <taxon>Streptophyta</taxon>
        <taxon>Embryophyta</taxon>
        <taxon>Tracheophyta</taxon>
        <taxon>Spermatophyta</taxon>
        <taxon>Pinopsida</taxon>
        <taxon>Pinidae</taxon>
        <taxon>Conifers II</taxon>
        <taxon>Cupressales</taxon>
        <taxon>Taxaceae</taxon>
        <taxon>Taxus</taxon>
    </lineage>
</organism>
<keyword evidence="2" id="KW-1185">Reference proteome</keyword>
<accession>A0AA38GSL2</accession>
<protein>
    <submittedName>
        <fullName evidence="1">Uncharacterized protein</fullName>
    </submittedName>
</protein>
<reference evidence="1 2" key="1">
    <citation type="journal article" date="2021" name="Nat. Plants">
        <title>The Taxus genome provides insights into paclitaxel biosynthesis.</title>
        <authorList>
            <person name="Xiong X."/>
            <person name="Gou J."/>
            <person name="Liao Q."/>
            <person name="Li Y."/>
            <person name="Zhou Q."/>
            <person name="Bi G."/>
            <person name="Li C."/>
            <person name="Du R."/>
            <person name="Wang X."/>
            <person name="Sun T."/>
            <person name="Guo L."/>
            <person name="Liang H."/>
            <person name="Lu P."/>
            <person name="Wu Y."/>
            <person name="Zhang Z."/>
            <person name="Ro D.K."/>
            <person name="Shang Y."/>
            <person name="Huang S."/>
            <person name="Yan J."/>
        </authorList>
    </citation>
    <scope>NUCLEOTIDE SEQUENCE [LARGE SCALE GENOMIC DNA]</scope>
    <source>
        <strain evidence="1">Ta-2019</strain>
    </source>
</reference>
<comment type="caution">
    <text evidence="1">The sequence shown here is derived from an EMBL/GenBank/DDBJ whole genome shotgun (WGS) entry which is preliminary data.</text>
</comment>
<gene>
    <name evidence="1" type="ORF">KI387_001037</name>
</gene>
<evidence type="ECO:0000313" key="1">
    <source>
        <dbReference type="EMBL" id="KAH9328929.1"/>
    </source>
</evidence>
<dbReference type="EMBL" id="JAHRHJ020000001">
    <property type="protein sequence ID" value="KAH9328929.1"/>
    <property type="molecule type" value="Genomic_DNA"/>
</dbReference>
<evidence type="ECO:0000313" key="2">
    <source>
        <dbReference type="Proteomes" id="UP000824469"/>
    </source>
</evidence>